<evidence type="ECO:0000313" key="5">
    <source>
        <dbReference type="Proteomes" id="UP000644699"/>
    </source>
</evidence>
<name>A0A916ZX83_9HYPH</name>
<dbReference type="SUPFAM" id="SSF53639">
    <property type="entry name" value="AraD/HMP-PK domain-like"/>
    <property type="match status" value="1"/>
</dbReference>
<evidence type="ECO:0000259" key="3">
    <source>
        <dbReference type="SMART" id="SM01007"/>
    </source>
</evidence>
<dbReference type="GO" id="GO:0005829">
    <property type="term" value="C:cytosol"/>
    <property type="evidence" value="ECO:0007669"/>
    <property type="project" value="TreeGrafter"/>
</dbReference>
<keyword evidence="5" id="KW-1185">Reference proteome</keyword>
<dbReference type="PANTHER" id="PTHR22789">
    <property type="entry name" value="FUCULOSE PHOSPHATE ALDOLASE"/>
    <property type="match status" value="1"/>
</dbReference>
<reference evidence="4" key="2">
    <citation type="submission" date="2020-09" db="EMBL/GenBank/DDBJ databases">
        <authorList>
            <person name="Sun Q."/>
            <person name="Zhou Y."/>
        </authorList>
    </citation>
    <scope>NUCLEOTIDE SEQUENCE</scope>
    <source>
        <strain evidence="4">CGMCC 1.15367</strain>
    </source>
</reference>
<evidence type="ECO:0000256" key="2">
    <source>
        <dbReference type="ARBA" id="ARBA00023239"/>
    </source>
</evidence>
<keyword evidence="2" id="KW-0456">Lyase</keyword>
<dbReference type="GO" id="GO:0019323">
    <property type="term" value="P:pentose catabolic process"/>
    <property type="evidence" value="ECO:0007669"/>
    <property type="project" value="TreeGrafter"/>
</dbReference>
<feature type="domain" description="Class II aldolase/adducin N-terminal" evidence="3">
    <location>
        <begin position="10"/>
        <end position="187"/>
    </location>
</feature>
<dbReference type="RefSeq" id="WP_188911725.1">
    <property type="nucleotide sequence ID" value="NZ_BMIQ01000007.1"/>
</dbReference>
<accession>A0A916ZX83</accession>
<protein>
    <submittedName>
        <fullName evidence="4">Fructose-bisphosphate aldolase</fullName>
    </submittedName>
</protein>
<sequence>MADKERALRQKIIALCLEMNRIGLNQGTSGNISARHGDRMLLTPSATPYETLTPEMLVSMPLDGDGTAWDGPLKPSTEWRFHRDILRARPDAGAVFHAHPIFSTALAITRRPIPACHYMVACFGGHDVRCSGYARYGTEELSREALTALEGRTACLLANHGIITLGDTLDKAMWRAVELETLAKQYTYALQIEGGPVILPKEEIDGVLKGFASYGLQTPPKAA</sequence>
<dbReference type="Pfam" id="PF00596">
    <property type="entry name" value="Aldolase_II"/>
    <property type="match status" value="1"/>
</dbReference>
<dbReference type="GO" id="GO:0046872">
    <property type="term" value="F:metal ion binding"/>
    <property type="evidence" value="ECO:0007669"/>
    <property type="project" value="UniProtKB-KW"/>
</dbReference>
<dbReference type="InterPro" id="IPR036409">
    <property type="entry name" value="Aldolase_II/adducin_N_sf"/>
</dbReference>
<dbReference type="InterPro" id="IPR050197">
    <property type="entry name" value="Aldolase_class_II_sugar_metab"/>
</dbReference>
<organism evidence="4 5">
    <name type="scientific">Aureimonas endophytica</name>
    <dbReference type="NCBI Taxonomy" id="2027858"/>
    <lineage>
        <taxon>Bacteria</taxon>
        <taxon>Pseudomonadati</taxon>
        <taxon>Pseudomonadota</taxon>
        <taxon>Alphaproteobacteria</taxon>
        <taxon>Hyphomicrobiales</taxon>
        <taxon>Aurantimonadaceae</taxon>
        <taxon>Aureimonas</taxon>
    </lineage>
</organism>
<proteinExistence type="predicted"/>
<keyword evidence="1" id="KW-0479">Metal-binding</keyword>
<dbReference type="AlphaFoldDB" id="A0A916ZX83"/>
<dbReference type="Proteomes" id="UP000644699">
    <property type="component" value="Unassembled WGS sequence"/>
</dbReference>
<dbReference type="GO" id="GO:0016832">
    <property type="term" value="F:aldehyde-lyase activity"/>
    <property type="evidence" value="ECO:0007669"/>
    <property type="project" value="TreeGrafter"/>
</dbReference>
<evidence type="ECO:0000256" key="1">
    <source>
        <dbReference type="ARBA" id="ARBA00022723"/>
    </source>
</evidence>
<dbReference type="EMBL" id="BMIQ01000007">
    <property type="protein sequence ID" value="GGE17500.1"/>
    <property type="molecule type" value="Genomic_DNA"/>
</dbReference>
<gene>
    <name evidence="4" type="ORF">GCM10011390_40780</name>
</gene>
<evidence type="ECO:0000313" key="4">
    <source>
        <dbReference type="EMBL" id="GGE17500.1"/>
    </source>
</evidence>
<dbReference type="SMART" id="SM01007">
    <property type="entry name" value="Aldolase_II"/>
    <property type="match status" value="1"/>
</dbReference>
<comment type="caution">
    <text evidence="4">The sequence shown here is derived from an EMBL/GenBank/DDBJ whole genome shotgun (WGS) entry which is preliminary data.</text>
</comment>
<dbReference type="Gene3D" id="3.40.225.10">
    <property type="entry name" value="Class II aldolase/adducin N-terminal domain"/>
    <property type="match status" value="1"/>
</dbReference>
<dbReference type="InterPro" id="IPR001303">
    <property type="entry name" value="Aldolase_II/adducin_N"/>
</dbReference>
<dbReference type="PANTHER" id="PTHR22789:SF0">
    <property type="entry name" value="3-OXO-TETRONATE 4-PHOSPHATE DECARBOXYLASE-RELATED"/>
    <property type="match status" value="1"/>
</dbReference>
<reference evidence="4" key="1">
    <citation type="journal article" date="2014" name="Int. J. Syst. Evol. Microbiol.">
        <title>Complete genome sequence of Corynebacterium casei LMG S-19264T (=DSM 44701T), isolated from a smear-ripened cheese.</title>
        <authorList>
            <consortium name="US DOE Joint Genome Institute (JGI-PGF)"/>
            <person name="Walter F."/>
            <person name="Albersmeier A."/>
            <person name="Kalinowski J."/>
            <person name="Ruckert C."/>
        </authorList>
    </citation>
    <scope>NUCLEOTIDE SEQUENCE</scope>
    <source>
        <strain evidence="4">CGMCC 1.15367</strain>
    </source>
</reference>